<evidence type="ECO:0000313" key="1">
    <source>
        <dbReference type="EMBL" id="AHF17103.1"/>
    </source>
</evidence>
<protein>
    <submittedName>
        <fullName evidence="1">Uncharacterized protein</fullName>
    </submittedName>
</protein>
<organism evidence="1 2">
    <name type="scientific">Niabella soli DSM 19437</name>
    <dbReference type="NCBI Taxonomy" id="929713"/>
    <lineage>
        <taxon>Bacteria</taxon>
        <taxon>Pseudomonadati</taxon>
        <taxon>Bacteroidota</taxon>
        <taxon>Chitinophagia</taxon>
        <taxon>Chitinophagales</taxon>
        <taxon>Chitinophagaceae</taxon>
        <taxon>Niabella</taxon>
    </lineage>
</organism>
<sequence length="43" mass="4901">MVKGNKSKASGLKNILKPLFTRNRRGCALREVATFIFLAFFKQ</sequence>
<dbReference type="Proteomes" id="UP000003586">
    <property type="component" value="Chromosome"/>
</dbReference>
<name>W0F5K0_9BACT</name>
<dbReference type="HOGENOM" id="CLU_3236635_0_0_10"/>
<dbReference type="KEGG" id="nso:NIASO_01755"/>
<dbReference type="EMBL" id="CP007035">
    <property type="protein sequence ID" value="AHF17103.1"/>
    <property type="molecule type" value="Genomic_DNA"/>
</dbReference>
<proteinExistence type="predicted"/>
<evidence type="ECO:0000313" key="2">
    <source>
        <dbReference type="Proteomes" id="UP000003586"/>
    </source>
</evidence>
<keyword evidence="2" id="KW-1185">Reference proteome</keyword>
<dbReference type="AlphaFoldDB" id="W0F5K0"/>
<gene>
    <name evidence="1" type="ORF">NIASO_01755</name>
</gene>
<reference evidence="1 2" key="1">
    <citation type="submission" date="2013-12" db="EMBL/GenBank/DDBJ databases">
        <authorList>
            <consortium name="DOE Joint Genome Institute"/>
            <person name="Eisen J."/>
            <person name="Huntemann M."/>
            <person name="Han J."/>
            <person name="Chen A."/>
            <person name="Kyrpides N."/>
            <person name="Mavromatis K."/>
            <person name="Markowitz V."/>
            <person name="Palaniappan K."/>
            <person name="Ivanova N."/>
            <person name="Schaumberg A."/>
            <person name="Pati A."/>
            <person name="Liolios K."/>
            <person name="Nordberg H.P."/>
            <person name="Cantor M.N."/>
            <person name="Hua S.X."/>
            <person name="Woyke T."/>
        </authorList>
    </citation>
    <scope>NUCLEOTIDE SEQUENCE [LARGE SCALE GENOMIC DNA]</scope>
    <source>
        <strain evidence="2">DSM 19437</strain>
    </source>
</reference>
<accession>W0F5K0</accession>